<keyword evidence="2" id="KW-1185">Reference proteome</keyword>
<evidence type="ECO:0000313" key="1">
    <source>
        <dbReference type="EMBL" id="KAI3700670.1"/>
    </source>
</evidence>
<sequence length="69" mass="8129">MFMQFLKVLGKNGRICPLYIFCRNLDQIYPYLVFLAAWFWAAICLVQIGIAHCFFWLKFGVKYIAILMG</sequence>
<comment type="caution">
    <text evidence="1">The sequence shown here is derived from an EMBL/GenBank/DDBJ whole genome shotgun (WGS) entry which is preliminary data.</text>
</comment>
<proteinExistence type="predicted"/>
<evidence type="ECO:0000313" key="2">
    <source>
        <dbReference type="Proteomes" id="UP001055811"/>
    </source>
</evidence>
<dbReference type="EMBL" id="CM042016">
    <property type="protein sequence ID" value="KAI3700670.1"/>
    <property type="molecule type" value="Genomic_DNA"/>
</dbReference>
<protein>
    <submittedName>
        <fullName evidence="1">Uncharacterized protein</fullName>
    </submittedName>
</protein>
<dbReference type="Proteomes" id="UP001055811">
    <property type="component" value="Linkage Group LG08"/>
</dbReference>
<gene>
    <name evidence="1" type="ORF">L2E82_45307</name>
</gene>
<reference evidence="1 2" key="2">
    <citation type="journal article" date="2022" name="Mol. Ecol. Resour.">
        <title>The genomes of chicory, endive, great burdock and yacon provide insights into Asteraceae paleo-polyploidization history and plant inulin production.</title>
        <authorList>
            <person name="Fan W."/>
            <person name="Wang S."/>
            <person name="Wang H."/>
            <person name="Wang A."/>
            <person name="Jiang F."/>
            <person name="Liu H."/>
            <person name="Zhao H."/>
            <person name="Xu D."/>
            <person name="Zhang Y."/>
        </authorList>
    </citation>
    <scope>NUCLEOTIDE SEQUENCE [LARGE SCALE GENOMIC DNA]</scope>
    <source>
        <strain evidence="2">cv. Punajuju</strain>
        <tissue evidence="1">Leaves</tissue>
    </source>
</reference>
<reference evidence="2" key="1">
    <citation type="journal article" date="2022" name="Mol. Ecol. Resour.">
        <title>The genomes of chicory, endive, great burdock and yacon provide insights into Asteraceae palaeo-polyploidization history and plant inulin production.</title>
        <authorList>
            <person name="Fan W."/>
            <person name="Wang S."/>
            <person name="Wang H."/>
            <person name="Wang A."/>
            <person name="Jiang F."/>
            <person name="Liu H."/>
            <person name="Zhao H."/>
            <person name="Xu D."/>
            <person name="Zhang Y."/>
        </authorList>
    </citation>
    <scope>NUCLEOTIDE SEQUENCE [LARGE SCALE GENOMIC DNA]</scope>
    <source>
        <strain evidence="2">cv. Punajuju</strain>
    </source>
</reference>
<name>A0ACB8ZSM5_CICIN</name>
<accession>A0ACB8ZSM5</accession>
<organism evidence="1 2">
    <name type="scientific">Cichorium intybus</name>
    <name type="common">Chicory</name>
    <dbReference type="NCBI Taxonomy" id="13427"/>
    <lineage>
        <taxon>Eukaryota</taxon>
        <taxon>Viridiplantae</taxon>
        <taxon>Streptophyta</taxon>
        <taxon>Embryophyta</taxon>
        <taxon>Tracheophyta</taxon>
        <taxon>Spermatophyta</taxon>
        <taxon>Magnoliopsida</taxon>
        <taxon>eudicotyledons</taxon>
        <taxon>Gunneridae</taxon>
        <taxon>Pentapetalae</taxon>
        <taxon>asterids</taxon>
        <taxon>campanulids</taxon>
        <taxon>Asterales</taxon>
        <taxon>Asteraceae</taxon>
        <taxon>Cichorioideae</taxon>
        <taxon>Cichorieae</taxon>
        <taxon>Cichoriinae</taxon>
        <taxon>Cichorium</taxon>
    </lineage>
</organism>